<proteinExistence type="predicted"/>
<keyword evidence="2" id="KW-1185">Reference proteome</keyword>
<dbReference type="AlphaFoldDB" id="A0A8H7DAR3"/>
<dbReference type="OrthoDB" id="3059931at2759"/>
<comment type="caution">
    <text evidence="1">The sequence shown here is derived from an EMBL/GenBank/DDBJ whole genome shotgun (WGS) entry which is preliminary data.</text>
</comment>
<dbReference type="EMBL" id="JACAZI010000003">
    <property type="protein sequence ID" value="KAF7365173.1"/>
    <property type="molecule type" value="Genomic_DNA"/>
</dbReference>
<reference evidence="1" key="1">
    <citation type="submission" date="2020-05" db="EMBL/GenBank/DDBJ databases">
        <title>Mycena genomes resolve the evolution of fungal bioluminescence.</title>
        <authorList>
            <person name="Tsai I.J."/>
        </authorList>
    </citation>
    <scope>NUCLEOTIDE SEQUENCE</scope>
    <source>
        <strain evidence="1">CCC161011</strain>
    </source>
</reference>
<sequence>MLKSLRLRQIDNIGSWLNNPLCPFNFSRLAVLSVHVHTSVLGWTRIAPALRTIEALELTMSDKAQGTINLSLFPNLLFLRMKIDKNVPRALDTLSTFISSSRIRQIVVSMTMARSPGTGWQLDSKVASLPLQHTPTLGLEMSMLDYDRWAQARHFPQLHPQNLLFHADTDWFETQICRKKSPP</sequence>
<dbReference type="Proteomes" id="UP000620124">
    <property type="component" value="Unassembled WGS sequence"/>
</dbReference>
<evidence type="ECO:0000313" key="1">
    <source>
        <dbReference type="EMBL" id="KAF7365173.1"/>
    </source>
</evidence>
<protein>
    <submittedName>
        <fullName evidence="1">Uncharacterized protein</fullName>
    </submittedName>
</protein>
<accession>A0A8H7DAR3</accession>
<gene>
    <name evidence="1" type="ORF">MVEN_00388800</name>
</gene>
<evidence type="ECO:0000313" key="2">
    <source>
        <dbReference type="Proteomes" id="UP000620124"/>
    </source>
</evidence>
<name>A0A8H7DAR3_9AGAR</name>
<organism evidence="1 2">
    <name type="scientific">Mycena venus</name>
    <dbReference type="NCBI Taxonomy" id="2733690"/>
    <lineage>
        <taxon>Eukaryota</taxon>
        <taxon>Fungi</taxon>
        <taxon>Dikarya</taxon>
        <taxon>Basidiomycota</taxon>
        <taxon>Agaricomycotina</taxon>
        <taxon>Agaricomycetes</taxon>
        <taxon>Agaricomycetidae</taxon>
        <taxon>Agaricales</taxon>
        <taxon>Marasmiineae</taxon>
        <taxon>Mycenaceae</taxon>
        <taxon>Mycena</taxon>
    </lineage>
</organism>